<dbReference type="Pfam" id="PF13183">
    <property type="entry name" value="Fer4_8"/>
    <property type="match status" value="1"/>
</dbReference>
<dbReference type="Gene3D" id="1.10.1060.10">
    <property type="entry name" value="Alpha-helical ferredoxin"/>
    <property type="match status" value="1"/>
</dbReference>
<dbReference type="InterPro" id="IPR009051">
    <property type="entry name" value="Helical_ferredxn"/>
</dbReference>
<evidence type="ECO:0000256" key="1">
    <source>
        <dbReference type="ARBA" id="ARBA00001974"/>
    </source>
</evidence>
<dbReference type="Gene3D" id="3.30.70.2740">
    <property type="match status" value="1"/>
</dbReference>
<dbReference type="GO" id="GO:0071949">
    <property type="term" value="F:FAD binding"/>
    <property type="evidence" value="ECO:0007669"/>
    <property type="project" value="InterPro"/>
</dbReference>
<dbReference type="GO" id="GO:0008720">
    <property type="term" value="F:D-lactate dehydrogenase (NAD+) activity"/>
    <property type="evidence" value="ECO:0007669"/>
    <property type="project" value="TreeGrafter"/>
</dbReference>
<dbReference type="InterPro" id="IPR016171">
    <property type="entry name" value="Vanillyl_alc_oxidase_C-sub2"/>
</dbReference>
<dbReference type="Proteomes" id="UP000187464">
    <property type="component" value="Chromosome I"/>
</dbReference>
<evidence type="ECO:0000313" key="14">
    <source>
        <dbReference type="Proteomes" id="UP000187464"/>
    </source>
</evidence>
<dbReference type="PROSITE" id="PS00198">
    <property type="entry name" value="4FE4S_FER_1"/>
    <property type="match status" value="1"/>
</dbReference>
<proteinExistence type="inferred from homology"/>
<name>A0A1R3T312_9BACT</name>
<dbReference type="InterPro" id="IPR017900">
    <property type="entry name" value="4Fe4S_Fe_S_CS"/>
</dbReference>
<dbReference type="GO" id="GO:1903457">
    <property type="term" value="P:lactate catabolic process"/>
    <property type="evidence" value="ECO:0007669"/>
    <property type="project" value="TreeGrafter"/>
</dbReference>
<dbReference type="InterPro" id="IPR006094">
    <property type="entry name" value="Oxid_FAD_bind_N"/>
</dbReference>
<dbReference type="InterPro" id="IPR004017">
    <property type="entry name" value="Cys_rich_dom"/>
</dbReference>
<dbReference type="EC" id="1.1.2.4" evidence="10"/>
<dbReference type="KEGG" id="psac:PSM36_3296"/>
<evidence type="ECO:0000256" key="7">
    <source>
        <dbReference type="ARBA" id="ARBA00023002"/>
    </source>
</evidence>
<dbReference type="PROSITE" id="PS51379">
    <property type="entry name" value="4FE4S_FER_2"/>
    <property type="match status" value="1"/>
</dbReference>
<evidence type="ECO:0000256" key="9">
    <source>
        <dbReference type="ARBA" id="ARBA00023014"/>
    </source>
</evidence>
<evidence type="ECO:0000256" key="5">
    <source>
        <dbReference type="ARBA" id="ARBA00022827"/>
    </source>
</evidence>
<feature type="domain" description="4Fe-4S ferredoxin-type" evidence="11">
    <location>
        <begin position="528"/>
        <end position="559"/>
    </location>
</feature>
<organism evidence="13 14">
    <name type="scientific">Proteiniphilum saccharofermentans</name>
    <dbReference type="NCBI Taxonomy" id="1642647"/>
    <lineage>
        <taxon>Bacteria</taxon>
        <taxon>Pseudomonadati</taxon>
        <taxon>Bacteroidota</taxon>
        <taxon>Bacteroidia</taxon>
        <taxon>Bacteroidales</taxon>
        <taxon>Dysgonomonadaceae</taxon>
        <taxon>Proteiniphilum</taxon>
    </lineage>
</organism>
<sequence>MEVKQLRNRLLQLLPQDQVFTDELSRLVKGTDAGLYRLIPKAVVRVNSEDEVIRLLEFCRTENMPVTFKAAGTSLSGQTISDSILMEAGNGFEFSTITDKGATATFGCALTGAAANRILIRYKRKLGPKPASINSAKIGGIIANNASGSSYGIRYNSYNTIRSMRIIFADGSLLDTADKESCRAFIADHPQLIAEIEQLHKETVNNEAIREKITSKFQLKNTCGYGVNSLIDFSDPIQIIQHLMIGSEGTLGFVSQATFETVHDAPLKATAMIYFSNLHDVSNTIIPLRSCQVSAAELMDRNALRAVEDQEGMPEELRSLPEGAAALLIDTSADDEGTLLAQMAEIEEKLAHIDTLTPIRFTTDKHLYNLYWNVRNGLFTSAAATRPPRTASIIEDIAFRAESLGDALTDVRELLVRTGYGNAVMWGHLLDGNVHFTVFPDINVPEEVEKYAVFMQELCELVAVKHNGSLKAEHGTGRNMAPFVEKEWGGEVYGLMKRIKKAFDPENILNPGVLINDDHEIFIKNLKRIPEANPIIDKCIECGFCEVSCPSKDLTLTPRQRIIAYRHLSEQAVSGNKKKDPVQEQLRNISYPMEETCATDGLCGIACPVGIDTGKLIKELRWQQNNRLANRVADTIADNMAGMTSLLRRLLPIPHYIGKSVGYRTMESVTKGLYRLGDGAFPLWTRHTPSGSKKIKRNIFPATNPDAPMVVYFPACITRAMGGPSSGYEEKEDIPQKMLSVLKKAGYAVIIPEGKDDLCCGMAFSSKGFRKQAQKKENELNEALLKASRNGELPIVCDMSPCLLHMRETLDKRLRLYDQVEFIHDFLLDRLQFTLQPISIAIHTTCSSTKMHLEEKLRAVASRCAEKVIIPENINCCGWAGDRGFFYPELNNSALAPLRQGIRDATEGYSNSRTCEIGLSINSGISYKSMIYLVDKASSGKS</sequence>
<keyword evidence="6" id="KW-0809">Transit peptide</keyword>
<dbReference type="Gene3D" id="1.10.45.10">
    <property type="entry name" value="Vanillyl-alcohol Oxidase, Chain A, domain 4"/>
    <property type="match status" value="1"/>
</dbReference>
<keyword evidence="7" id="KW-0560">Oxidoreductase</keyword>
<evidence type="ECO:0000256" key="4">
    <source>
        <dbReference type="ARBA" id="ARBA00022723"/>
    </source>
</evidence>
<dbReference type="Gene3D" id="3.30.465.10">
    <property type="match status" value="1"/>
</dbReference>
<dbReference type="PROSITE" id="PS51387">
    <property type="entry name" value="FAD_PCMH"/>
    <property type="match status" value="1"/>
</dbReference>
<feature type="domain" description="FAD-binding PCMH-type" evidence="12">
    <location>
        <begin position="36"/>
        <end position="264"/>
    </location>
</feature>
<dbReference type="AlphaFoldDB" id="A0A1R3T312"/>
<evidence type="ECO:0000256" key="8">
    <source>
        <dbReference type="ARBA" id="ARBA00023004"/>
    </source>
</evidence>
<dbReference type="Gene3D" id="3.30.43.10">
    <property type="entry name" value="Uridine Diphospho-n-acetylenolpyruvylglucosamine Reductase, domain 2"/>
    <property type="match status" value="1"/>
</dbReference>
<evidence type="ECO:0000259" key="11">
    <source>
        <dbReference type="PROSITE" id="PS51379"/>
    </source>
</evidence>
<dbReference type="PANTHER" id="PTHR11748">
    <property type="entry name" value="D-LACTATE DEHYDROGENASE"/>
    <property type="match status" value="1"/>
</dbReference>
<keyword evidence="3" id="KW-0285">Flavoprotein</keyword>
<dbReference type="InterPro" id="IPR016167">
    <property type="entry name" value="FAD-bd_PCMH_sub1"/>
</dbReference>
<dbReference type="FunFam" id="1.10.45.10:FF:000001">
    <property type="entry name" value="D-lactate dehydrogenase mitochondrial"/>
    <property type="match status" value="1"/>
</dbReference>
<dbReference type="RefSeq" id="WP_076931784.1">
    <property type="nucleotide sequence ID" value="NZ_LT605205.1"/>
</dbReference>
<comment type="similarity">
    <text evidence="2">Belongs to the FAD-binding oxidoreductase/transferase type 4 family.</text>
</comment>
<dbReference type="PANTHER" id="PTHR11748:SF111">
    <property type="entry name" value="D-LACTATE DEHYDROGENASE, MITOCHONDRIAL-RELATED"/>
    <property type="match status" value="1"/>
</dbReference>
<dbReference type="SUPFAM" id="SSF55103">
    <property type="entry name" value="FAD-linked oxidases, C-terminal domain"/>
    <property type="match status" value="1"/>
</dbReference>
<reference evidence="13 14" key="1">
    <citation type="submission" date="2016-08" db="EMBL/GenBank/DDBJ databases">
        <authorList>
            <person name="Seilhamer J.J."/>
        </authorList>
    </citation>
    <scope>NUCLEOTIDE SEQUENCE [LARGE SCALE GENOMIC DNA]</scope>
    <source>
        <strain evidence="13">M3/6</strain>
    </source>
</reference>
<dbReference type="InterPro" id="IPR016166">
    <property type="entry name" value="FAD-bd_PCMH"/>
</dbReference>
<protein>
    <recommendedName>
        <fullName evidence="10">D-lactate dehydrogenase (cytochrome)</fullName>
        <ecNumber evidence="10">1.1.2.4</ecNumber>
    </recommendedName>
</protein>
<evidence type="ECO:0000313" key="13">
    <source>
        <dbReference type="EMBL" id="SCD22081.1"/>
    </source>
</evidence>
<dbReference type="Pfam" id="PF02754">
    <property type="entry name" value="CCG"/>
    <property type="match status" value="2"/>
</dbReference>
<dbReference type="GO" id="GO:0004458">
    <property type="term" value="F:D-lactate dehydrogenase (cytochrome) activity"/>
    <property type="evidence" value="ECO:0007669"/>
    <property type="project" value="UniProtKB-EC"/>
</dbReference>
<keyword evidence="4" id="KW-0479">Metal-binding</keyword>
<evidence type="ECO:0000256" key="10">
    <source>
        <dbReference type="ARBA" id="ARBA00038897"/>
    </source>
</evidence>
<dbReference type="Pfam" id="PF02913">
    <property type="entry name" value="FAD-oxidase_C"/>
    <property type="match status" value="1"/>
</dbReference>
<keyword evidence="14" id="KW-1185">Reference proteome</keyword>
<evidence type="ECO:0000256" key="6">
    <source>
        <dbReference type="ARBA" id="ARBA00022946"/>
    </source>
</evidence>
<keyword evidence="9" id="KW-0411">Iron-sulfur</keyword>
<comment type="cofactor">
    <cofactor evidence="1">
        <name>FAD</name>
        <dbReference type="ChEBI" id="CHEBI:57692"/>
    </cofactor>
</comment>
<dbReference type="Pfam" id="PF01565">
    <property type="entry name" value="FAD_binding_4"/>
    <property type="match status" value="1"/>
</dbReference>
<evidence type="ECO:0000256" key="3">
    <source>
        <dbReference type="ARBA" id="ARBA00022630"/>
    </source>
</evidence>
<dbReference type="SUPFAM" id="SSF56176">
    <property type="entry name" value="FAD-binding/transporter-associated domain-like"/>
    <property type="match status" value="1"/>
</dbReference>
<keyword evidence="8" id="KW-0408">Iron</keyword>
<evidence type="ECO:0000259" key="12">
    <source>
        <dbReference type="PROSITE" id="PS51387"/>
    </source>
</evidence>
<dbReference type="InterPro" id="IPR016169">
    <property type="entry name" value="FAD-bd_PCMH_sub2"/>
</dbReference>
<gene>
    <name evidence="13" type="ORF">PSM36_3296</name>
</gene>
<keyword evidence="5" id="KW-0274">FAD</keyword>
<dbReference type="GO" id="GO:0051536">
    <property type="term" value="F:iron-sulfur cluster binding"/>
    <property type="evidence" value="ECO:0007669"/>
    <property type="project" value="UniProtKB-KW"/>
</dbReference>
<dbReference type="GO" id="GO:0046872">
    <property type="term" value="F:metal ion binding"/>
    <property type="evidence" value="ECO:0007669"/>
    <property type="project" value="UniProtKB-KW"/>
</dbReference>
<accession>A0A1R3T312</accession>
<dbReference type="EMBL" id="LT605205">
    <property type="protein sequence ID" value="SCD22081.1"/>
    <property type="molecule type" value="Genomic_DNA"/>
</dbReference>
<evidence type="ECO:0000256" key="2">
    <source>
        <dbReference type="ARBA" id="ARBA00008000"/>
    </source>
</evidence>
<dbReference type="SUPFAM" id="SSF46548">
    <property type="entry name" value="alpha-helical ferredoxin"/>
    <property type="match status" value="1"/>
</dbReference>
<dbReference type="InterPro" id="IPR036318">
    <property type="entry name" value="FAD-bd_PCMH-like_sf"/>
</dbReference>
<dbReference type="STRING" id="1642647.PSM36_3296"/>
<dbReference type="InterPro" id="IPR004113">
    <property type="entry name" value="FAD-bd_oxidored_4_C"/>
</dbReference>
<dbReference type="InterPro" id="IPR017896">
    <property type="entry name" value="4Fe4S_Fe-S-bd"/>
</dbReference>
<dbReference type="InterPro" id="IPR016164">
    <property type="entry name" value="FAD-linked_Oxase-like_C"/>
</dbReference>